<name>A6K996_RAT</name>
<evidence type="ECO:0000313" key="3">
    <source>
        <dbReference type="Proteomes" id="UP000234681"/>
    </source>
</evidence>
<dbReference type="Proteomes" id="UP000234681">
    <property type="component" value="Chromosome 17"/>
</dbReference>
<feature type="region of interest" description="Disordered" evidence="1">
    <location>
        <begin position="1"/>
        <end position="33"/>
    </location>
</feature>
<dbReference type="AlphaFoldDB" id="A6K996"/>
<gene>
    <name evidence="2" type="ORF">rCG_45325</name>
</gene>
<evidence type="ECO:0000256" key="1">
    <source>
        <dbReference type="SAM" id="MobiDB-lite"/>
    </source>
</evidence>
<sequence>MCPDPGLTPGKRLKGSTQSFRRLLRTPGREAST</sequence>
<accession>A6K996</accession>
<reference evidence="3" key="1">
    <citation type="submission" date="2005-09" db="EMBL/GenBank/DDBJ databases">
        <authorList>
            <person name="Mural R.J."/>
            <person name="Li P.W."/>
            <person name="Adams M.D."/>
            <person name="Amanatides P.G."/>
            <person name="Baden-Tillson H."/>
            <person name="Barnstead M."/>
            <person name="Chin S.H."/>
            <person name="Dew I."/>
            <person name="Evans C.A."/>
            <person name="Ferriera S."/>
            <person name="Flanigan M."/>
            <person name="Fosler C."/>
            <person name="Glodek A."/>
            <person name="Gu Z."/>
            <person name="Holt R.A."/>
            <person name="Jennings D."/>
            <person name="Kraft C.L."/>
            <person name="Lu F."/>
            <person name="Nguyen T."/>
            <person name="Nusskern D.R."/>
            <person name="Pfannkoch C.M."/>
            <person name="Sitter C."/>
            <person name="Sutton G.G."/>
            <person name="Venter J.C."/>
            <person name="Wang Z."/>
            <person name="Woodage T."/>
            <person name="Zheng X.H."/>
            <person name="Zhong F."/>
        </authorList>
    </citation>
    <scope>NUCLEOTIDE SEQUENCE [LARGE SCALE GENOMIC DNA]</scope>
    <source>
        <strain>BN</strain>
        <strain evidence="3">Sprague-Dawley</strain>
    </source>
</reference>
<organism evidence="2 3">
    <name type="scientific">Rattus norvegicus</name>
    <name type="common">Rat</name>
    <dbReference type="NCBI Taxonomy" id="10116"/>
    <lineage>
        <taxon>Eukaryota</taxon>
        <taxon>Metazoa</taxon>
        <taxon>Chordata</taxon>
        <taxon>Craniata</taxon>
        <taxon>Vertebrata</taxon>
        <taxon>Euteleostomi</taxon>
        <taxon>Mammalia</taxon>
        <taxon>Eutheria</taxon>
        <taxon>Euarchontoglires</taxon>
        <taxon>Glires</taxon>
        <taxon>Rodentia</taxon>
        <taxon>Myomorpha</taxon>
        <taxon>Muroidea</taxon>
        <taxon>Muridae</taxon>
        <taxon>Murinae</taxon>
        <taxon>Rattus</taxon>
    </lineage>
</organism>
<dbReference type="EMBL" id="CH474030">
    <property type="protein sequence ID" value="EDL87389.1"/>
    <property type="molecule type" value="Genomic_DNA"/>
</dbReference>
<protein>
    <submittedName>
        <fullName evidence="2">RCG45325</fullName>
    </submittedName>
</protein>
<proteinExistence type="predicted"/>
<evidence type="ECO:0000313" key="2">
    <source>
        <dbReference type="EMBL" id="EDL87389.1"/>
    </source>
</evidence>